<organism evidence="4 5">
    <name type="scientific">Rotaria sordida</name>
    <dbReference type="NCBI Taxonomy" id="392033"/>
    <lineage>
        <taxon>Eukaryota</taxon>
        <taxon>Metazoa</taxon>
        <taxon>Spiralia</taxon>
        <taxon>Gnathifera</taxon>
        <taxon>Rotifera</taxon>
        <taxon>Eurotatoria</taxon>
        <taxon>Bdelloidea</taxon>
        <taxon>Philodinida</taxon>
        <taxon>Philodinidae</taxon>
        <taxon>Rotaria</taxon>
    </lineage>
</organism>
<evidence type="ECO:0008006" key="6">
    <source>
        <dbReference type="Google" id="ProtNLM"/>
    </source>
</evidence>
<sequence length="387" mass="45353">MANNEMKADISRLRSYIHQGKIKKIKHLLNDQPKRLNYFLEQQFDACAYATKFKQEKALRLLYEYGFPIDGYPYTHSVTALIIAIRRNDLAFVRTLIELGCDVNCSVRSYTIIPLIEAYQLYKNKHENFFLFETAKEIFRYLLQSGASPNVYNTHHMRLVHLTAIDGEFDFLQLLLNYGAHVNVVTTTHRKNLLHLVCDQAVEQPTEKLLETIRSLIQFDCNINHRDDCFETPLMCTLHHGGNLTLAHELIIEGTRLDLKNNFGNTYLTRAVHYALYDHARMALYAGAPCRAWQCSFPYINRNYQQQQSTNETSLMDAIVDYERFIGELEYYLLKPRRLKDITRLIIRKNLSYPLSKSTVLLDKYLPFSLIQYLMFAEMKTMLNIEF</sequence>
<gene>
    <name evidence="4" type="ORF">ZHD862_LOCUS10001</name>
</gene>
<dbReference type="PANTHER" id="PTHR24198:SF165">
    <property type="entry name" value="ANKYRIN REPEAT-CONTAINING PROTEIN-RELATED"/>
    <property type="match status" value="1"/>
</dbReference>
<dbReference type="AlphaFoldDB" id="A0A814CYH5"/>
<evidence type="ECO:0000256" key="2">
    <source>
        <dbReference type="ARBA" id="ARBA00023043"/>
    </source>
</evidence>
<evidence type="ECO:0000256" key="1">
    <source>
        <dbReference type="ARBA" id="ARBA00022737"/>
    </source>
</evidence>
<accession>A0A814CYH5</accession>
<dbReference type="Pfam" id="PF00023">
    <property type="entry name" value="Ank"/>
    <property type="match status" value="1"/>
</dbReference>
<dbReference type="InterPro" id="IPR036770">
    <property type="entry name" value="Ankyrin_rpt-contain_sf"/>
</dbReference>
<keyword evidence="2 3" id="KW-0040">ANK repeat</keyword>
<dbReference type="InterPro" id="IPR002110">
    <property type="entry name" value="Ankyrin_rpt"/>
</dbReference>
<dbReference type="PROSITE" id="PS50088">
    <property type="entry name" value="ANK_REPEAT"/>
    <property type="match status" value="2"/>
</dbReference>
<dbReference type="Gene3D" id="1.25.40.20">
    <property type="entry name" value="Ankyrin repeat-containing domain"/>
    <property type="match status" value="2"/>
</dbReference>
<keyword evidence="1" id="KW-0677">Repeat</keyword>
<feature type="repeat" description="ANK" evidence="3">
    <location>
        <begin position="76"/>
        <end position="108"/>
    </location>
</feature>
<evidence type="ECO:0000313" key="5">
    <source>
        <dbReference type="Proteomes" id="UP000663864"/>
    </source>
</evidence>
<dbReference type="SMART" id="SM00248">
    <property type="entry name" value="ANK"/>
    <property type="match status" value="6"/>
</dbReference>
<name>A0A814CYH5_9BILA</name>
<dbReference type="PANTHER" id="PTHR24198">
    <property type="entry name" value="ANKYRIN REPEAT AND PROTEIN KINASE DOMAIN-CONTAINING PROTEIN"/>
    <property type="match status" value="1"/>
</dbReference>
<evidence type="ECO:0000256" key="3">
    <source>
        <dbReference type="PROSITE-ProRule" id="PRU00023"/>
    </source>
</evidence>
<dbReference type="SUPFAM" id="SSF48403">
    <property type="entry name" value="Ankyrin repeat"/>
    <property type="match status" value="1"/>
</dbReference>
<protein>
    <recommendedName>
        <fullName evidence="6">Ankyrin repeat protein</fullName>
    </recommendedName>
</protein>
<dbReference type="EMBL" id="CAJNOT010000352">
    <property type="protein sequence ID" value="CAF0950905.1"/>
    <property type="molecule type" value="Genomic_DNA"/>
</dbReference>
<evidence type="ECO:0000313" key="4">
    <source>
        <dbReference type="EMBL" id="CAF0950905.1"/>
    </source>
</evidence>
<comment type="caution">
    <text evidence="4">The sequence shown here is derived from an EMBL/GenBank/DDBJ whole genome shotgun (WGS) entry which is preliminary data.</text>
</comment>
<reference evidence="4" key="1">
    <citation type="submission" date="2021-02" db="EMBL/GenBank/DDBJ databases">
        <authorList>
            <person name="Nowell W R."/>
        </authorList>
    </citation>
    <scope>NUCLEOTIDE SEQUENCE</scope>
</reference>
<feature type="repeat" description="ANK" evidence="3">
    <location>
        <begin position="155"/>
        <end position="187"/>
    </location>
</feature>
<proteinExistence type="predicted"/>
<dbReference type="Proteomes" id="UP000663864">
    <property type="component" value="Unassembled WGS sequence"/>
</dbReference>